<evidence type="ECO:0000256" key="1">
    <source>
        <dbReference type="ARBA" id="ARBA00004141"/>
    </source>
</evidence>
<keyword evidence="4" id="KW-0067">ATP-binding</keyword>
<evidence type="ECO:0000256" key="6">
    <source>
        <dbReference type="ARBA" id="ARBA00022989"/>
    </source>
</evidence>
<evidence type="ECO:0000256" key="2">
    <source>
        <dbReference type="ARBA" id="ARBA00022692"/>
    </source>
</evidence>
<evidence type="ECO:0000256" key="5">
    <source>
        <dbReference type="ARBA" id="ARBA00022967"/>
    </source>
</evidence>
<feature type="transmembrane region" description="Helical" evidence="8">
    <location>
        <begin position="397"/>
        <end position="422"/>
    </location>
</feature>
<dbReference type="Pfam" id="PF00122">
    <property type="entry name" value="E1-E2_ATPase"/>
    <property type="match status" value="1"/>
</dbReference>
<keyword evidence="2 8" id="KW-0812">Transmembrane</keyword>
<keyword evidence="11" id="KW-1185">Reference proteome</keyword>
<evidence type="ECO:0000256" key="7">
    <source>
        <dbReference type="ARBA" id="ARBA00023136"/>
    </source>
</evidence>
<dbReference type="SFLD" id="SFLDG00002">
    <property type="entry name" value="C1.7:_P-type_atpase_like"/>
    <property type="match status" value="1"/>
</dbReference>
<dbReference type="SUPFAM" id="SSF81653">
    <property type="entry name" value="Calcium ATPase, transduction domain A"/>
    <property type="match status" value="1"/>
</dbReference>
<organism evidence="10 11">
    <name type="scientific">Heterodera trifolii</name>
    <dbReference type="NCBI Taxonomy" id="157864"/>
    <lineage>
        <taxon>Eukaryota</taxon>
        <taxon>Metazoa</taxon>
        <taxon>Ecdysozoa</taxon>
        <taxon>Nematoda</taxon>
        <taxon>Chromadorea</taxon>
        <taxon>Rhabditida</taxon>
        <taxon>Tylenchina</taxon>
        <taxon>Tylenchomorpha</taxon>
        <taxon>Tylenchoidea</taxon>
        <taxon>Heteroderidae</taxon>
        <taxon>Heteroderinae</taxon>
        <taxon>Heterodera</taxon>
    </lineage>
</organism>
<accession>A0ABD2KEX2</accession>
<comment type="subcellular location">
    <subcellularLocation>
        <location evidence="1">Membrane</location>
        <topology evidence="1">Multi-pass membrane protein</topology>
    </subcellularLocation>
</comment>
<dbReference type="InterPro" id="IPR018303">
    <property type="entry name" value="ATPase_P-typ_P_site"/>
</dbReference>
<dbReference type="InterPro" id="IPR023298">
    <property type="entry name" value="ATPase_P-typ_TM_dom_sf"/>
</dbReference>
<feature type="transmembrane region" description="Helical" evidence="8">
    <location>
        <begin position="1135"/>
        <end position="1153"/>
    </location>
</feature>
<dbReference type="GO" id="GO:0016020">
    <property type="term" value="C:membrane"/>
    <property type="evidence" value="ECO:0007669"/>
    <property type="project" value="UniProtKB-SubCell"/>
</dbReference>
<dbReference type="SFLD" id="SFLDF00027">
    <property type="entry name" value="p-type_atpase"/>
    <property type="match status" value="1"/>
</dbReference>
<dbReference type="Gene3D" id="1.20.1110.10">
    <property type="entry name" value="Calcium-transporting ATPase, transmembrane domain"/>
    <property type="match status" value="1"/>
</dbReference>
<reference evidence="10 11" key="1">
    <citation type="submission" date="2024-10" db="EMBL/GenBank/DDBJ databases">
        <authorList>
            <person name="Kim D."/>
        </authorList>
    </citation>
    <scope>NUCLEOTIDE SEQUENCE [LARGE SCALE GENOMIC DNA]</scope>
    <source>
        <strain evidence="10">BH-2024</strain>
    </source>
</reference>
<comment type="caution">
    <text evidence="10">The sequence shown here is derived from an EMBL/GenBank/DDBJ whole genome shotgun (WGS) entry which is preliminary data.</text>
</comment>
<evidence type="ECO:0000313" key="11">
    <source>
        <dbReference type="Proteomes" id="UP001620626"/>
    </source>
</evidence>
<dbReference type="InterPro" id="IPR023214">
    <property type="entry name" value="HAD_sf"/>
</dbReference>
<dbReference type="Pfam" id="PF00690">
    <property type="entry name" value="Cation_ATPase_N"/>
    <property type="match status" value="1"/>
</dbReference>
<evidence type="ECO:0000256" key="8">
    <source>
        <dbReference type="SAM" id="Phobius"/>
    </source>
</evidence>
<dbReference type="EMBL" id="JBICBT010000780">
    <property type="protein sequence ID" value="KAL3101482.1"/>
    <property type="molecule type" value="Genomic_DNA"/>
</dbReference>
<dbReference type="AlphaFoldDB" id="A0ABD2KEX2"/>
<dbReference type="InterPro" id="IPR059000">
    <property type="entry name" value="ATPase_P-type_domA"/>
</dbReference>
<dbReference type="SUPFAM" id="SSF81665">
    <property type="entry name" value="Calcium ATPase, transmembrane domain M"/>
    <property type="match status" value="1"/>
</dbReference>
<feature type="transmembrane region" description="Helical" evidence="8">
    <location>
        <begin position="363"/>
        <end position="385"/>
    </location>
</feature>
<protein>
    <recommendedName>
        <fullName evidence="9">Cation-transporting P-type ATPase N-terminal domain-containing protein</fullName>
    </recommendedName>
</protein>
<proteinExistence type="predicted"/>
<dbReference type="SFLD" id="SFLDS00003">
    <property type="entry name" value="Haloacid_Dehalogenase"/>
    <property type="match status" value="1"/>
</dbReference>
<keyword evidence="7 8" id="KW-0472">Membrane</keyword>
<gene>
    <name evidence="10" type="ORF">niasHT_020801</name>
</gene>
<dbReference type="Pfam" id="PF00702">
    <property type="entry name" value="Hydrolase"/>
    <property type="match status" value="1"/>
</dbReference>
<dbReference type="Gene3D" id="3.40.1110.10">
    <property type="entry name" value="Calcium-transporting ATPase, cytoplasmic domain N"/>
    <property type="match status" value="1"/>
</dbReference>
<dbReference type="InterPro" id="IPR004014">
    <property type="entry name" value="ATPase_P-typ_cation-transptr_N"/>
</dbReference>
<dbReference type="PANTHER" id="PTHR43294:SF5">
    <property type="entry name" value="CATION-TRANSPORTING P-TYPE ATPASE N-TERMINAL DOMAIN-CONTAINING PROTEIN"/>
    <property type="match status" value="1"/>
</dbReference>
<dbReference type="NCBIfam" id="TIGR01494">
    <property type="entry name" value="ATPase_P-type"/>
    <property type="match status" value="2"/>
</dbReference>
<dbReference type="Proteomes" id="UP001620626">
    <property type="component" value="Unassembled WGS sequence"/>
</dbReference>
<feature type="transmembrane region" description="Helical" evidence="8">
    <location>
        <begin position="179"/>
        <end position="200"/>
    </location>
</feature>
<dbReference type="Pfam" id="PF00689">
    <property type="entry name" value="Cation_ATPase_C"/>
    <property type="match status" value="1"/>
</dbReference>
<dbReference type="InterPro" id="IPR008250">
    <property type="entry name" value="ATPase_P-typ_transduc_dom_A_sf"/>
</dbReference>
<dbReference type="PRINTS" id="PR00119">
    <property type="entry name" value="CATATPASE"/>
</dbReference>
<dbReference type="InterPro" id="IPR044492">
    <property type="entry name" value="P_typ_ATPase_HD_dom"/>
</dbReference>
<dbReference type="InterPro" id="IPR006068">
    <property type="entry name" value="ATPase_P-typ_cation-transptr_C"/>
</dbReference>
<evidence type="ECO:0000256" key="3">
    <source>
        <dbReference type="ARBA" id="ARBA00022741"/>
    </source>
</evidence>
<sequence length="1175" mass="130405">MPTNKIVGTVPNAERNKIPSVNYAVEEKAKRDHEMAKKSAPKRGFVDSWLLCCLGERAMPKRGKNFHRSGSMRLSRTWSMRQKGLSGAFCEHTWDIVQLQENFPNSSVDAADVRRSRGIATEKAQLFLLRNGPNVLPAPKEMSSVELLIRQFWNLLWALLIGAATLSLLQFFLDTSEMINLYITLILYGMITVMCVLSWFEELRAKKVSKIKNKNKIVFNIFLLFSVVRGFQKLLPSSCVVIRDGMERNIETQQLVVGDIIRIRAGNRVPADCRILHCSELKLESSSITGESEPIEYQAEEVAESVSVFEARNVAFNGSLCVEGDAIAIVIRVAAQTVIGQIAHLTTGQQSNESRLEMQIRKYVKFLIVLACGTAFVVFVAGGFVRRWANVVQLLSNGFLVCAIGMVPCGLPATVTSILTVIARRLASRNVYVKRLDICEALGQVAIIASDKTGTLTKNEMHVTALWHCNKFIKGSPEKINKELSANSSPIGVILECMAVCNSASLNAITTKQAAAGRIASDADRPDEDDVELGAAPDGNKFSVAQKFSRSISMIGGTIHRQDTATGRAKRKAMGSPSEAAMLNYVNQLIDVEETRAKNNVVFEVPFNSKRKWHLVILEQFEDKADGMKQYKMLMKGASEILSHMCSTFVDEHGHQQKLGNVELKQFEDAYTYFAEGGHRVIGFATKTFSAPRGTIFDMEEGNVPLEDLTFLGMCSIMDPPRDDTLEAIKQCKQAGIKVFMVTGDHQLTATAIARQIGLIDNNRKSATEQSNGQVLPKVLKKSQTFASHQQLALCVPKLMMKTLSSELPLSEAEKDFEVVHGERISRLSPSEWDALIEKESVVFARTTPEQKLMIVEQCQRRGKLIAMTGDGVNDAPALKRADIGISMGSGSEVAKQAADIVLVDDNFSSIVHAVEEGRVMFENIKKLLAYTMPHSFPEVWPVIINFCFGFPPGITALQILSIDLCTEILPGVSLSRELAEGDVMARPPRAMNKVLISNTLLAYSYAYTGQIQSLGCFLAYCCVFWYHGIAISDLWMSALTSWKPDGVAFASNGKSFSVEQQLYIGRQACSAWQMGIVFGQFFNIWSARTRRVSLFRHGFLSNKALLLALLVELALIISFVYMPGLNSFLGGAPIPWHCWAVVAAVGIFINAYNEIRKYFVRNYPQNRIVRCFKW</sequence>
<keyword evidence="3" id="KW-0547">Nucleotide-binding</keyword>
<dbReference type="Pfam" id="PF13246">
    <property type="entry name" value="Cation_ATPase"/>
    <property type="match status" value="1"/>
</dbReference>
<dbReference type="SUPFAM" id="SSF81660">
    <property type="entry name" value="Metal cation-transporting ATPase, ATP-binding domain N"/>
    <property type="match status" value="1"/>
</dbReference>
<dbReference type="InterPro" id="IPR050510">
    <property type="entry name" value="Cation_transp_ATPase_P-type"/>
</dbReference>
<dbReference type="InterPro" id="IPR036412">
    <property type="entry name" value="HAD-like_sf"/>
</dbReference>
<dbReference type="GO" id="GO:0005524">
    <property type="term" value="F:ATP binding"/>
    <property type="evidence" value="ECO:0007669"/>
    <property type="project" value="UniProtKB-KW"/>
</dbReference>
<dbReference type="Gene3D" id="3.40.50.1000">
    <property type="entry name" value="HAD superfamily/HAD-like"/>
    <property type="match status" value="1"/>
</dbReference>
<feature type="transmembrane region" description="Helical" evidence="8">
    <location>
        <begin position="1105"/>
        <end position="1123"/>
    </location>
</feature>
<evidence type="ECO:0000313" key="10">
    <source>
        <dbReference type="EMBL" id="KAL3101482.1"/>
    </source>
</evidence>
<name>A0ABD2KEX2_9BILA</name>
<dbReference type="InterPro" id="IPR001757">
    <property type="entry name" value="P_typ_ATPase"/>
</dbReference>
<evidence type="ECO:0000256" key="4">
    <source>
        <dbReference type="ARBA" id="ARBA00022840"/>
    </source>
</evidence>
<dbReference type="PROSITE" id="PS00154">
    <property type="entry name" value="ATPASE_E1_E2"/>
    <property type="match status" value="1"/>
</dbReference>
<dbReference type="Gene3D" id="2.70.150.10">
    <property type="entry name" value="Calcium-transporting ATPase, cytoplasmic transduction domain A"/>
    <property type="match status" value="1"/>
</dbReference>
<keyword evidence="5" id="KW-1278">Translocase</keyword>
<dbReference type="PANTHER" id="PTHR43294">
    <property type="entry name" value="SODIUM/POTASSIUM-TRANSPORTING ATPASE SUBUNIT ALPHA"/>
    <property type="match status" value="1"/>
</dbReference>
<dbReference type="FunFam" id="1.20.1110.10:FF:000095">
    <property type="entry name" value="Sodium/potassium-transporting ATPase subunit alpha-1"/>
    <property type="match status" value="1"/>
</dbReference>
<dbReference type="SUPFAM" id="SSF56784">
    <property type="entry name" value="HAD-like"/>
    <property type="match status" value="1"/>
</dbReference>
<dbReference type="InterPro" id="IPR023299">
    <property type="entry name" value="ATPase_P-typ_cyto_dom_N"/>
</dbReference>
<feature type="transmembrane region" description="Helical" evidence="8">
    <location>
        <begin position="152"/>
        <end position="173"/>
    </location>
</feature>
<dbReference type="SMART" id="SM00831">
    <property type="entry name" value="Cation_ATPase_N"/>
    <property type="match status" value="1"/>
</dbReference>
<keyword evidence="6 8" id="KW-1133">Transmembrane helix</keyword>
<feature type="domain" description="Cation-transporting P-type ATPase N-terminal" evidence="9">
    <location>
        <begin position="90"/>
        <end position="172"/>
    </location>
</feature>
<evidence type="ECO:0000259" key="9">
    <source>
        <dbReference type="SMART" id="SM00831"/>
    </source>
</evidence>